<accession>A0A1J4KQI8</accession>
<dbReference type="Pfam" id="PF02866">
    <property type="entry name" value="Ldh_1_C"/>
    <property type="match status" value="1"/>
</dbReference>
<evidence type="ECO:0000256" key="6">
    <source>
        <dbReference type="RuleBase" id="RU003369"/>
    </source>
</evidence>
<name>A0A1J4KQI8_9EUKA</name>
<dbReference type="OrthoDB" id="4069699at2759"/>
<dbReference type="InterPro" id="IPR010945">
    <property type="entry name" value="Malate_DH_type2"/>
</dbReference>
<evidence type="ECO:0000259" key="8">
    <source>
        <dbReference type="Pfam" id="PF02866"/>
    </source>
</evidence>
<keyword evidence="3 6" id="KW-0560">Oxidoreductase</keyword>
<evidence type="ECO:0000256" key="2">
    <source>
        <dbReference type="ARBA" id="ARBA00012995"/>
    </source>
</evidence>
<evidence type="ECO:0000313" key="10">
    <source>
        <dbReference type="Proteomes" id="UP000179807"/>
    </source>
</evidence>
<dbReference type="PANTHER" id="PTHR23382">
    <property type="entry name" value="MALATE DEHYDROGENASE"/>
    <property type="match status" value="1"/>
</dbReference>
<comment type="similarity">
    <text evidence="1">Belongs to the LDH/MDH superfamily. MDH type 2 family.</text>
</comment>
<keyword evidence="4 5" id="KW-0520">NAD</keyword>
<gene>
    <name evidence="9" type="ORF">TRFO_18245</name>
</gene>
<dbReference type="PIRSF" id="PIRSF000102">
    <property type="entry name" value="Lac_mal_DH"/>
    <property type="match status" value="1"/>
</dbReference>
<dbReference type="EMBL" id="MLAK01000572">
    <property type="protein sequence ID" value="OHT12052.1"/>
    <property type="molecule type" value="Genomic_DNA"/>
</dbReference>
<dbReference type="GeneID" id="94834766"/>
<dbReference type="VEuPathDB" id="TrichDB:TRFO_18245"/>
<evidence type="ECO:0000256" key="5">
    <source>
        <dbReference type="PIRSR" id="PIRSR000102-3"/>
    </source>
</evidence>
<dbReference type="NCBIfam" id="NF003916">
    <property type="entry name" value="PRK05442.1"/>
    <property type="match status" value="1"/>
</dbReference>
<dbReference type="AlphaFoldDB" id="A0A1J4KQI8"/>
<dbReference type="InterPro" id="IPR001557">
    <property type="entry name" value="L-lactate/malate_DH"/>
</dbReference>
<dbReference type="Gene3D" id="3.40.50.720">
    <property type="entry name" value="NAD(P)-binding Rossmann-like Domain"/>
    <property type="match status" value="1"/>
</dbReference>
<dbReference type="Gene3D" id="3.90.110.10">
    <property type="entry name" value="Lactate dehydrogenase/glycoside hydrolase, family 4, C-terminal"/>
    <property type="match status" value="1"/>
</dbReference>
<dbReference type="InterPro" id="IPR001236">
    <property type="entry name" value="Lactate/malate_DH_N"/>
</dbReference>
<comment type="caution">
    <text evidence="9">The sequence shown here is derived from an EMBL/GenBank/DDBJ whole genome shotgun (WGS) entry which is preliminary data.</text>
</comment>
<dbReference type="InterPro" id="IPR015955">
    <property type="entry name" value="Lactate_DH/Glyco_Ohase_4_C"/>
</dbReference>
<dbReference type="SUPFAM" id="SSF51735">
    <property type="entry name" value="NAD(P)-binding Rossmann-fold domains"/>
    <property type="match status" value="1"/>
</dbReference>
<dbReference type="InterPro" id="IPR022383">
    <property type="entry name" value="Lactate/malate_DH_C"/>
</dbReference>
<evidence type="ECO:0000256" key="4">
    <source>
        <dbReference type="ARBA" id="ARBA00023027"/>
    </source>
</evidence>
<dbReference type="GO" id="GO:0006108">
    <property type="term" value="P:malate metabolic process"/>
    <property type="evidence" value="ECO:0007669"/>
    <property type="project" value="InterPro"/>
</dbReference>
<dbReference type="Proteomes" id="UP000179807">
    <property type="component" value="Unassembled WGS sequence"/>
</dbReference>
<dbReference type="NCBIfam" id="TIGR01759">
    <property type="entry name" value="MalateDH-SF1"/>
    <property type="match status" value="1"/>
</dbReference>
<dbReference type="FunFam" id="3.40.50.720:FF:000010">
    <property type="entry name" value="Malate dehydrogenase"/>
    <property type="match status" value="1"/>
</dbReference>
<evidence type="ECO:0000313" key="9">
    <source>
        <dbReference type="EMBL" id="OHT12052.1"/>
    </source>
</evidence>
<proteinExistence type="inferred from homology"/>
<dbReference type="Pfam" id="PF00056">
    <property type="entry name" value="Ldh_1_N"/>
    <property type="match status" value="1"/>
</dbReference>
<keyword evidence="10" id="KW-1185">Reference proteome</keyword>
<feature type="binding site" evidence="5">
    <location>
        <position position="149"/>
    </location>
    <ligand>
        <name>NAD(+)</name>
        <dbReference type="ChEBI" id="CHEBI:57540"/>
    </ligand>
</feature>
<dbReference type="InterPro" id="IPR036291">
    <property type="entry name" value="NAD(P)-bd_dom_sf"/>
</dbReference>
<dbReference type="RefSeq" id="XP_068365188.1">
    <property type="nucleotide sequence ID" value="XM_068500062.1"/>
</dbReference>
<evidence type="ECO:0000259" key="7">
    <source>
        <dbReference type="Pfam" id="PF00056"/>
    </source>
</evidence>
<evidence type="ECO:0000256" key="3">
    <source>
        <dbReference type="ARBA" id="ARBA00023002"/>
    </source>
</evidence>
<dbReference type="SUPFAM" id="SSF56327">
    <property type="entry name" value="LDH C-terminal domain-like"/>
    <property type="match status" value="1"/>
</dbReference>
<evidence type="ECO:0000256" key="1">
    <source>
        <dbReference type="ARBA" id="ARBA00009613"/>
    </source>
</evidence>
<feature type="binding site" evidence="5">
    <location>
        <begin position="56"/>
        <end position="62"/>
    </location>
    <ligand>
        <name>NAD(+)</name>
        <dbReference type="ChEBI" id="CHEBI:57540"/>
    </ligand>
</feature>
<reference evidence="9" key="1">
    <citation type="submission" date="2016-10" db="EMBL/GenBank/DDBJ databases">
        <authorList>
            <person name="Benchimol M."/>
            <person name="Almeida L.G."/>
            <person name="Vasconcelos A.T."/>
            <person name="Perreira-Neves A."/>
            <person name="Rosa I.A."/>
            <person name="Tasca T."/>
            <person name="Bogo M.R."/>
            <person name="de Souza W."/>
        </authorList>
    </citation>
    <scope>NUCLEOTIDE SEQUENCE [LARGE SCALE GENOMIC DNA]</scope>
    <source>
        <strain evidence="9">K</strain>
    </source>
</reference>
<organism evidence="9 10">
    <name type="scientific">Tritrichomonas foetus</name>
    <dbReference type="NCBI Taxonomy" id="1144522"/>
    <lineage>
        <taxon>Eukaryota</taxon>
        <taxon>Metamonada</taxon>
        <taxon>Parabasalia</taxon>
        <taxon>Tritrichomonadida</taxon>
        <taxon>Tritrichomonadidae</taxon>
        <taxon>Tritrichomonas</taxon>
    </lineage>
</organism>
<protein>
    <recommendedName>
        <fullName evidence="2">malate dehydrogenase</fullName>
        <ecNumber evidence="2">1.1.1.37</ecNumber>
    </recommendedName>
</protein>
<sequence>MILNFQCEKFYVIVLRVFKTHRPIELQLIIVKKLDNDGNLLLTSSMSDPVHVLITGAAGQIGYVLTFRIANGDLFGNRKVFLHLLELKPSMGMLEAVIMELNDCNFPNLAGVSGTDDVKEACRNVDVAFLIGAIPKRANVPIQAYLERNAITFKEQGEALSKFAKPTVKVLVVGMPANTNCLVALCAAKNLKPENFCAMTRLDHNRVVGAISKRINIPPEEIKRVAVWGNRSSDQVLDVSHTTVNGKPLSDYLSSINNVSKELTAIIESRTNTVMKMRGASTAASAANAALRHMHDWLFGTAPGDFVSMAIPVPDSAPYGIHPGIVFSFPCTVNEKGEISIVEDLELSDEIKEKIRENEQIIRNEAQMTADVMNGKC</sequence>
<feature type="domain" description="Lactate/malate dehydrogenase N-terminal" evidence="7">
    <location>
        <begin position="51"/>
        <end position="196"/>
    </location>
</feature>
<dbReference type="EC" id="1.1.1.37" evidence="2"/>
<feature type="domain" description="Lactate/malate dehydrogenase C-terminal" evidence="8">
    <location>
        <begin position="200"/>
        <end position="367"/>
    </location>
</feature>
<dbReference type="GO" id="GO:0030060">
    <property type="term" value="F:L-malate dehydrogenase (NAD+) activity"/>
    <property type="evidence" value="ECO:0007669"/>
    <property type="project" value="UniProtKB-EC"/>
</dbReference>